<keyword evidence="2" id="KW-1185">Reference proteome</keyword>
<evidence type="ECO:0000313" key="2">
    <source>
        <dbReference type="Proteomes" id="UP000180175"/>
    </source>
</evidence>
<sequence length="41" mass="4995">MQPIKIYSDKEYEEAKQQGLDLDDWDDYVKYFGLGENEEYE</sequence>
<accession>A0AC62A510</accession>
<evidence type="ECO:0000313" key="1">
    <source>
        <dbReference type="EMBL" id="XRP48520.1"/>
    </source>
</evidence>
<gene>
    <name evidence="1" type="ORF">AWH56_26965</name>
</gene>
<proteinExistence type="predicted"/>
<reference evidence="1 2" key="1">
    <citation type="journal article" date="2017" name="Genome Announc.">
        <title>Draft Genome Sequences of Four Alkaliphilic Bacteria Belonging to the Anaerobacillus Genus.</title>
        <authorList>
            <person name="Bassil N.M."/>
            <person name="Lloyd J.R."/>
        </authorList>
    </citation>
    <scope>NUCLEOTIDE SEQUENCE [LARGE SCALE GENOMIC DNA]</scope>
    <source>
        <strain evidence="1 2">NB2006</strain>
    </source>
</reference>
<protein>
    <submittedName>
        <fullName evidence="1">Uncharacterized protein</fullName>
    </submittedName>
</protein>
<dbReference type="EMBL" id="CP063356">
    <property type="protein sequence ID" value="XRP48520.1"/>
    <property type="molecule type" value="Genomic_DNA"/>
</dbReference>
<dbReference type="Proteomes" id="UP000180175">
    <property type="component" value="Chromosome"/>
</dbReference>
<organism evidence="1 2">
    <name type="scientific">Anaerobacillus isosaccharinicus</name>
    <dbReference type="NCBI Taxonomy" id="1532552"/>
    <lineage>
        <taxon>Bacteria</taxon>
        <taxon>Bacillati</taxon>
        <taxon>Bacillota</taxon>
        <taxon>Bacilli</taxon>
        <taxon>Bacillales</taxon>
        <taxon>Bacillaceae</taxon>
        <taxon>Anaerobacillus</taxon>
    </lineage>
</organism>
<reference evidence="1 2" key="2">
    <citation type="journal article" date="2019" name="Int. J. Syst. Evol. Microbiol.">
        <title>Anaerobacillus isosaccharinicus sp. nov., an alkaliphilic bacterium which degrades isosaccharinic acid.</title>
        <authorList>
            <person name="Bassil N.M."/>
            <person name="Lloyd J.R."/>
        </authorList>
    </citation>
    <scope>NUCLEOTIDE SEQUENCE [LARGE SCALE GENOMIC DNA]</scope>
    <source>
        <strain evidence="1 2">NB2006</strain>
    </source>
</reference>
<name>A0AC62A510_9BACI</name>